<evidence type="ECO:0000313" key="1">
    <source>
        <dbReference type="EMBL" id="PWN52838.1"/>
    </source>
</evidence>
<name>A0ACD0P3Y1_9BASI</name>
<proteinExistence type="predicted"/>
<evidence type="ECO:0000313" key="2">
    <source>
        <dbReference type="Proteomes" id="UP000245626"/>
    </source>
</evidence>
<organism evidence="1 2">
    <name type="scientific">Violaceomyces palustris</name>
    <dbReference type="NCBI Taxonomy" id="1673888"/>
    <lineage>
        <taxon>Eukaryota</taxon>
        <taxon>Fungi</taxon>
        <taxon>Dikarya</taxon>
        <taxon>Basidiomycota</taxon>
        <taxon>Ustilaginomycotina</taxon>
        <taxon>Ustilaginomycetes</taxon>
        <taxon>Violaceomycetales</taxon>
        <taxon>Violaceomycetaceae</taxon>
        <taxon>Violaceomyces</taxon>
    </lineage>
</organism>
<gene>
    <name evidence="1" type="ORF">IE53DRAFT_325897</name>
</gene>
<reference evidence="1 2" key="1">
    <citation type="journal article" date="2018" name="Mol. Biol. Evol.">
        <title>Broad Genomic Sampling Reveals a Smut Pathogenic Ancestry of the Fungal Clade Ustilaginomycotina.</title>
        <authorList>
            <person name="Kijpornyongpan T."/>
            <person name="Mondo S.J."/>
            <person name="Barry K."/>
            <person name="Sandor L."/>
            <person name="Lee J."/>
            <person name="Lipzen A."/>
            <person name="Pangilinan J."/>
            <person name="LaButti K."/>
            <person name="Hainaut M."/>
            <person name="Henrissat B."/>
            <person name="Grigoriev I.V."/>
            <person name="Spatafora J.W."/>
            <person name="Aime M.C."/>
        </authorList>
    </citation>
    <scope>NUCLEOTIDE SEQUENCE [LARGE SCALE GENOMIC DNA]</scope>
    <source>
        <strain evidence="1 2">SA 807</strain>
    </source>
</reference>
<dbReference type="EMBL" id="KZ819755">
    <property type="protein sequence ID" value="PWN52838.1"/>
    <property type="molecule type" value="Genomic_DNA"/>
</dbReference>
<keyword evidence="2" id="KW-1185">Reference proteome</keyword>
<sequence length="1859" mass="208180">MRRPPFSLAALTYDAARSSRPRPSSSSSFSFLLSVHSSKACYSHLHNPYQTAKPCCCSTSPSTSPSPSHSFHPLRPRHLHQAAAYKPQHPTPFPPAKHQAITPDQDLRIIRNEVGVQLLPRPLHRQLFPPSMDPIPPIEARALSISKSHLTQHGLDASQASTLPQSSFQLPPLQGKDLGEHFWNVGQSVAQPWLAMAHAFSQDSIASPPEEASEAPEEDFRQDPKHWLELDPELRGLIDLRPTTWSHNPGWTKYPVLTSEDGTCRIVGPGVSVPYPDESDDSLVFDVEVMVTESPFPVMATAAGPRSWYSWLSPWLVGEGPGSERKDHLIPFAPQPASNDREQPPRIIIGHNVSYDRARTLEEYSLERTSTRWIDTMSLHVATNGISSPQRPAWMKHTKSKAETRALKLLEKDELRYEARRAIQNALAGLEFDQEELNRLDLEELGDRGEALGSIGAEGDQTDTLEPDDDKDRSAAMIANKATAQWQDVTSKNSLAEVARLHCGIEVSKEARNVFIDGTPREEILANVDHLLSYCAKDVVVTHAVFKKVWPAFARNCPHPVTAAGVFGLGSTFLPVDDEWQDYKETAEKRFNEMNDEVQNCLVELAEKLKREGVKGVSWRTAEAAMASKNSIILSPTEARREGEIAWWESDPWYSQLDWTPKKPKKIKSGVAASPDGSDVGEGVPSIPTWYRDHVLKNKSKNGFSHRSPIVPLLLKLCYDGRRVLKREDRGWKAEPEHGSSEGAELLTGGHLLLSDSFLKKNGERLQSSSGELGDRALQAIRESRDGNEIKDLLIELANSIKDLSPSETQADPQLSQLDWTPRDIDFRDPEPSIALPSSMAEQEGAARARDPVQLEWWPKWYWELCKSGELQVTIRSMVAPLLLKISWRGCPLFRSRQHGWVFRHTYSENPDFVTRQKPLHFDLDADVHLLRQTLDPLGPNFYKVPHSEGESHNVGSPFSKNFVSLFEDSTLRSEHPDEVGTRASKTALDLNAQCSYWIAVRDRIAKQMVVWHGEAGTQMGYEAGASGARGGPTDAARKKGMIIPQVVSMGTVTRRATENTWLTASNAKKNRVGSELKSMVKAPPGWSIVGADVDSEELWICSVMGDAQFGIHGATAIGWMTLEGTKALGTDLHSKTASILGTSRNQAKVFNYSRIYGAGIKHATQLLLKANPGMSADEATKLAKELYVATKGQNTHCNTFFGPKFWFGGTESYVFNKLEGIALGENPQTPALGCGVTAALSKKYLGKVEFANGKLAEEYMPSRINWVVQSSGVDYLHLLIASMEYLCERYGIEARFMLSVHDEVRYLARDHDKYRASLALQISNLWTRAMFAFQLQMDDLPLGCAFFAQVDVDKVLRKEADDPCVTPSHPTPIPPGSAHDIEQILELTSGGDLGKEVRQGKMDFNKSDLDGLGYQPTPRNHRSVGERGLLFLQAQAAKEIEEVRALEARGIAMVRTSEEDRPNQAKSRQDAFRRTPRESSSSSSSGKRKASAVKLSLDEDSWVQQCAEGAEADGKSRRTRATNRTVNDGGSGGLIKAGRRPGKIEDVKLRSSLKGESTALSYSTAAMAREGGKTDLKAAELLDDLRKRLPKRPTKARVPFFRTGDHRRRVLWGLYRPLLKNVPKEFKEIREMIRRVSRSRRGCTSPAQFDRLQQGGRKLLDQFARAKNGDAGNHKCLQKLEKKLSKRAHYKSCMKAFDEYMKSENPPPVPRHSGALLPPSLFNPPLPRYKPVQPTALTMMIFQRRRARFRRLQRQADLEEVIRQVREESKIEVELARLTGRCEPLSSHFIDMAGWEEHFHDQRENLRLPFERDAARARMVFTPSMLRRAKQARRAKHRSALRKKAYLERERRIEAGER</sequence>
<dbReference type="Proteomes" id="UP000245626">
    <property type="component" value="Unassembled WGS sequence"/>
</dbReference>
<accession>A0ACD0P3Y1</accession>
<protein>
    <submittedName>
        <fullName evidence="1">Uncharacterized protein</fullName>
    </submittedName>
</protein>